<feature type="compositionally biased region" description="Basic and acidic residues" evidence="1">
    <location>
        <begin position="76"/>
        <end position="90"/>
    </location>
</feature>
<dbReference type="InterPro" id="IPR004142">
    <property type="entry name" value="NDRG"/>
</dbReference>
<keyword evidence="3" id="KW-1185">Reference proteome</keyword>
<gene>
    <name evidence="2" type="primary">SF21</name>
    <name evidence="2" type="ORF">KSP40_PGU009692</name>
</gene>
<feature type="region of interest" description="Disordered" evidence="1">
    <location>
        <begin position="71"/>
        <end position="98"/>
    </location>
</feature>
<accession>A0ABR2M0N1</accession>
<protein>
    <submittedName>
        <fullName evidence="2">Pollen-specific protein SF21</fullName>
    </submittedName>
</protein>
<evidence type="ECO:0000256" key="1">
    <source>
        <dbReference type="SAM" id="MobiDB-lite"/>
    </source>
</evidence>
<feature type="region of interest" description="Disordered" evidence="1">
    <location>
        <begin position="32"/>
        <end position="54"/>
    </location>
</feature>
<organism evidence="2 3">
    <name type="scientific">Platanthera guangdongensis</name>
    <dbReference type="NCBI Taxonomy" id="2320717"/>
    <lineage>
        <taxon>Eukaryota</taxon>
        <taxon>Viridiplantae</taxon>
        <taxon>Streptophyta</taxon>
        <taxon>Embryophyta</taxon>
        <taxon>Tracheophyta</taxon>
        <taxon>Spermatophyta</taxon>
        <taxon>Magnoliopsida</taxon>
        <taxon>Liliopsida</taxon>
        <taxon>Asparagales</taxon>
        <taxon>Orchidaceae</taxon>
        <taxon>Orchidoideae</taxon>
        <taxon>Orchideae</taxon>
        <taxon>Orchidinae</taxon>
        <taxon>Platanthera</taxon>
    </lineage>
</organism>
<comment type="caution">
    <text evidence="2">The sequence shown here is derived from an EMBL/GenBank/DDBJ whole genome shotgun (WGS) entry which is preliminary data.</text>
</comment>
<name>A0ABR2M0N1_9ASPA</name>
<dbReference type="Pfam" id="PF03096">
    <property type="entry name" value="Ndr"/>
    <property type="match status" value="1"/>
</dbReference>
<reference evidence="2 3" key="1">
    <citation type="journal article" date="2022" name="Nat. Plants">
        <title>Genomes of leafy and leafless Platanthera orchids illuminate the evolution of mycoheterotrophy.</title>
        <authorList>
            <person name="Li M.H."/>
            <person name="Liu K.W."/>
            <person name="Li Z."/>
            <person name="Lu H.C."/>
            <person name="Ye Q.L."/>
            <person name="Zhang D."/>
            <person name="Wang J.Y."/>
            <person name="Li Y.F."/>
            <person name="Zhong Z.M."/>
            <person name="Liu X."/>
            <person name="Yu X."/>
            <person name="Liu D.K."/>
            <person name="Tu X.D."/>
            <person name="Liu B."/>
            <person name="Hao Y."/>
            <person name="Liao X.Y."/>
            <person name="Jiang Y.T."/>
            <person name="Sun W.H."/>
            <person name="Chen J."/>
            <person name="Chen Y.Q."/>
            <person name="Ai Y."/>
            <person name="Zhai J.W."/>
            <person name="Wu S.S."/>
            <person name="Zhou Z."/>
            <person name="Hsiao Y.Y."/>
            <person name="Wu W.L."/>
            <person name="Chen Y.Y."/>
            <person name="Lin Y.F."/>
            <person name="Hsu J.L."/>
            <person name="Li C.Y."/>
            <person name="Wang Z.W."/>
            <person name="Zhao X."/>
            <person name="Zhong W.Y."/>
            <person name="Ma X.K."/>
            <person name="Ma L."/>
            <person name="Huang J."/>
            <person name="Chen G.Z."/>
            <person name="Huang M.Z."/>
            <person name="Huang L."/>
            <person name="Peng D.H."/>
            <person name="Luo Y.B."/>
            <person name="Zou S.Q."/>
            <person name="Chen S.P."/>
            <person name="Lan S."/>
            <person name="Tsai W.C."/>
            <person name="Van de Peer Y."/>
            <person name="Liu Z.J."/>
        </authorList>
    </citation>
    <scope>NUCLEOTIDE SEQUENCE [LARGE SCALE GENOMIC DNA]</scope>
    <source>
        <strain evidence="2">Lor288</strain>
    </source>
</reference>
<sequence length="98" mass="10563">MSCFQGLFFSQKTSSLLLHNFSIYHISPPGHERLLSSDRAGGGTGRRPRSGRRGDSVILNWRGELCGDAARGGAGEIRHGSGRVREEAIGKKSGRTPV</sequence>
<dbReference type="Proteomes" id="UP001412067">
    <property type="component" value="Unassembled WGS sequence"/>
</dbReference>
<dbReference type="EMBL" id="JBBWWR010000013">
    <property type="protein sequence ID" value="KAK8955662.1"/>
    <property type="molecule type" value="Genomic_DNA"/>
</dbReference>
<evidence type="ECO:0000313" key="2">
    <source>
        <dbReference type="EMBL" id="KAK8955662.1"/>
    </source>
</evidence>
<proteinExistence type="predicted"/>
<evidence type="ECO:0000313" key="3">
    <source>
        <dbReference type="Proteomes" id="UP001412067"/>
    </source>
</evidence>